<evidence type="ECO:0008006" key="3">
    <source>
        <dbReference type="Google" id="ProtNLM"/>
    </source>
</evidence>
<dbReference type="Proteomes" id="UP000030752">
    <property type="component" value="Unassembled WGS sequence"/>
</dbReference>
<reference evidence="1 2" key="1">
    <citation type="submission" date="2013-03" db="EMBL/GenBank/DDBJ databases">
        <title>The Genome Sequence of Phialophora europaea CBS 101466.</title>
        <authorList>
            <consortium name="The Broad Institute Genomics Platform"/>
            <person name="Cuomo C."/>
            <person name="de Hoog S."/>
            <person name="Gorbushina A."/>
            <person name="Walker B."/>
            <person name="Young S.K."/>
            <person name="Zeng Q."/>
            <person name="Gargeya S."/>
            <person name="Fitzgerald M."/>
            <person name="Haas B."/>
            <person name="Abouelleil A."/>
            <person name="Allen A.W."/>
            <person name="Alvarado L."/>
            <person name="Arachchi H.M."/>
            <person name="Berlin A.M."/>
            <person name="Chapman S.B."/>
            <person name="Gainer-Dewar J."/>
            <person name="Goldberg J."/>
            <person name="Griggs A."/>
            <person name="Gujja S."/>
            <person name="Hansen M."/>
            <person name="Howarth C."/>
            <person name="Imamovic A."/>
            <person name="Ireland A."/>
            <person name="Larimer J."/>
            <person name="McCowan C."/>
            <person name="Murphy C."/>
            <person name="Pearson M."/>
            <person name="Poon T.W."/>
            <person name="Priest M."/>
            <person name="Roberts A."/>
            <person name="Saif S."/>
            <person name="Shea T."/>
            <person name="Sisk P."/>
            <person name="Sykes S."/>
            <person name="Wortman J."/>
            <person name="Nusbaum C."/>
            <person name="Birren B."/>
        </authorList>
    </citation>
    <scope>NUCLEOTIDE SEQUENCE [LARGE SCALE GENOMIC DNA]</scope>
    <source>
        <strain evidence="1 2">CBS 101466</strain>
    </source>
</reference>
<evidence type="ECO:0000313" key="2">
    <source>
        <dbReference type="Proteomes" id="UP000030752"/>
    </source>
</evidence>
<gene>
    <name evidence="1" type="ORF">HMPREF1541_01422</name>
</gene>
<name>W2SF18_CYPE1</name>
<dbReference type="EMBL" id="KB822711">
    <property type="protein sequence ID" value="ETN47230.1"/>
    <property type="molecule type" value="Genomic_DNA"/>
</dbReference>
<dbReference type="RefSeq" id="XP_008711942.1">
    <property type="nucleotide sequence ID" value="XM_008713720.1"/>
</dbReference>
<evidence type="ECO:0000313" key="1">
    <source>
        <dbReference type="EMBL" id="ETN47230.1"/>
    </source>
</evidence>
<dbReference type="VEuPathDB" id="FungiDB:HMPREF1541_01422"/>
<organism evidence="1 2">
    <name type="scientific">Cyphellophora europaea (strain CBS 101466)</name>
    <name type="common">Phialophora europaea</name>
    <dbReference type="NCBI Taxonomy" id="1220924"/>
    <lineage>
        <taxon>Eukaryota</taxon>
        <taxon>Fungi</taxon>
        <taxon>Dikarya</taxon>
        <taxon>Ascomycota</taxon>
        <taxon>Pezizomycotina</taxon>
        <taxon>Eurotiomycetes</taxon>
        <taxon>Chaetothyriomycetidae</taxon>
        <taxon>Chaetothyriales</taxon>
        <taxon>Cyphellophoraceae</taxon>
        <taxon>Cyphellophora</taxon>
    </lineage>
</organism>
<keyword evidence="2" id="KW-1185">Reference proteome</keyword>
<dbReference type="PANTHER" id="PTHR24148">
    <property type="entry name" value="ANKYRIN REPEAT DOMAIN-CONTAINING PROTEIN 39 HOMOLOG-RELATED"/>
    <property type="match status" value="1"/>
</dbReference>
<dbReference type="InterPro" id="IPR052895">
    <property type="entry name" value="HetReg/Transcr_Mod"/>
</dbReference>
<dbReference type="AlphaFoldDB" id="W2SF18"/>
<dbReference type="OrthoDB" id="4161816at2759"/>
<dbReference type="HOGENOM" id="CLU_1806092_0_0_1"/>
<proteinExistence type="predicted"/>
<sequence length="143" mass="15831">MYHLFLITSSISGLNEKSDVLDLVSDIDIEEILDTNLPGHVRDFLIVVRGVFWNRRTFQSSLHNTSTTPLVGLAPHHARIGDQICILYGCSVPVVLRALPDSGNDTHRQLIGDAYVYGAMDGEMVESSLGEDACFTPVEFIIR</sequence>
<dbReference type="GeneID" id="19968761"/>
<protein>
    <recommendedName>
        <fullName evidence="3">Heterokaryon incompatibility domain-containing protein</fullName>
    </recommendedName>
</protein>
<accession>W2SF18</accession>
<dbReference type="InParanoid" id="W2SF18"/>
<dbReference type="Pfam" id="PF26639">
    <property type="entry name" value="Het-6_barrel"/>
    <property type="match status" value="1"/>
</dbReference>
<dbReference type="STRING" id="1220924.W2SF18"/>
<dbReference type="PANTHER" id="PTHR24148:SF64">
    <property type="entry name" value="HETEROKARYON INCOMPATIBILITY DOMAIN-CONTAINING PROTEIN"/>
    <property type="match status" value="1"/>
</dbReference>